<keyword evidence="2" id="KW-1185">Reference proteome</keyword>
<comment type="caution">
    <text evidence="1">The sequence shown here is derived from an EMBL/GenBank/DDBJ whole genome shotgun (WGS) entry which is preliminary data.</text>
</comment>
<evidence type="ECO:0008006" key="3">
    <source>
        <dbReference type="Google" id="ProtNLM"/>
    </source>
</evidence>
<organism evidence="1 2">
    <name type="scientific">Candidatus Acidianus copahuensis</name>
    <dbReference type="NCBI Taxonomy" id="1160895"/>
    <lineage>
        <taxon>Archaea</taxon>
        <taxon>Thermoproteota</taxon>
        <taxon>Thermoprotei</taxon>
        <taxon>Sulfolobales</taxon>
        <taxon>Sulfolobaceae</taxon>
        <taxon>Acidianus</taxon>
    </lineage>
</organism>
<evidence type="ECO:0000313" key="2">
    <source>
        <dbReference type="Proteomes" id="UP000024332"/>
    </source>
</evidence>
<dbReference type="InterPro" id="IPR018685">
    <property type="entry name" value="DUF2173"/>
</dbReference>
<evidence type="ECO:0000313" key="1">
    <source>
        <dbReference type="EMBL" id="EZQ11240.1"/>
    </source>
</evidence>
<dbReference type="Pfam" id="PF09941">
    <property type="entry name" value="DUF2173"/>
    <property type="match status" value="1"/>
</dbReference>
<accession>A0A031LU05</accession>
<dbReference type="RefSeq" id="WP_371810382.1">
    <property type="nucleotide sequence ID" value="NZ_JFZT01000016.1"/>
</dbReference>
<dbReference type="PIRSF" id="PIRSF006821">
    <property type="entry name" value="UCP006821"/>
    <property type="match status" value="1"/>
</dbReference>
<reference evidence="1 2" key="1">
    <citation type="submission" date="2014-03" db="EMBL/GenBank/DDBJ databases">
        <title>Draft genome sequence of the novel thermoacidophilic archaea Acidianus copahuensis ALE1 strain, isolated from Copahue volcanic area in Neuquen Argentina.</title>
        <authorList>
            <person name="Urbieta M.S."/>
            <person name="Rascovan N."/>
            <person name="Castro C."/>
            <person name="Revale S."/>
            <person name="Giaveno M.A."/>
            <person name="Vazquez M.P."/>
            <person name="Donati E.R."/>
        </authorList>
    </citation>
    <scope>NUCLEOTIDE SEQUENCE [LARGE SCALE GENOMIC DNA]</scope>
    <source>
        <strain evidence="1 2">ALE1</strain>
    </source>
</reference>
<dbReference type="AlphaFoldDB" id="A0A031LU05"/>
<name>A0A031LU05_9CREN</name>
<proteinExistence type="predicted"/>
<gene>
    <name evidence="1" type="ORF">CM19_01800</name>
</gene>
<protein>
    <recommendedName>
        <fullName evidence="3">DUF2173 family protein</fullName>
    </recommendedName>
</protein>
<dbReference type="EMBL" id="JFZT01000016">
    <property type="protein sequence ID" value="EZQ11240.1"/>
    <property type="molecule type" value="Genomic_DNA"/>
</dbReference>
<dbReference type="Proteomes" id="UP000024332">
    <property type="component" value="Unassembled WGS sequence"/>
</dbReference>
<sequence length="109" mass="11815">MSSQKLEKLMKVKGVIVAGEYKNDGTLVEYKGQMSKEMADMVAKMVAANTLMGTVQAEAFSKISGMKWTPFHGWAVAAGDYAVCVMGNYGVFVKLGEASFDEVFKALSE</sequence>